<dbReference type="SUPFAM" id="SSF49777">
    <property type="entry name" value="PEBP-like"/>
    <property type="match status" value="1"/>
</dbReference>
<name>A0A7W7K8X6_9SPHN</name>
<gene>
    <name evidence="2" type="ORF">HNO88_001726</name>
</gene>
<dbReference type="Proteomes" id="UP000555448">
    <property type="component" value="Unassembled WGS sequence"/>
</dbReference>
<dbReference type="InterPro" id="IPR008914">
    <property type="entry name" value="PEBP"/>
</dbReference>
<evidence type="ECO:0000313" key="2">
    <source>
        <dbReference type="EMBL" id="MBB4858407.1"/>
    </source>
</evidence>
<evidence type="ECO:0000256" key="1">
    <source>
        <dbReference type="SAM" id="MobiDB-lite"/>
    </source>
</evidence>
<dbReference type="RefSeq" id="WP_312857024.1">
    <property type="nucleotide sequence ID" value="NZ_JACHLR010000005.1"/>
</dbReference>
<protein>
    <submittedName>
        <fullName evidence="2">Phosphatidylethanolamine-binding protein (PEBP) family uncharacterized protein</fullName>
    </submittedName>
</protein>
<organism evidence="2 3">
    <name type="scientific">Novosphingobium chloroacetimidivorans</name>
    <dbReference type="NCBI Taxonomy" id="1428314"/>
    <lineage>
        <taxon>Bacteria</taxon>
        <taxon>Pseudomonadati</taxon>
        <taxon>Pseudomonadota</taxon>
        <taxon>Alphaproteobacteria</taxon>
        <taxon>Sphingomonadales</taxon>
        <taxon>Sphingomonadaceae</taxon>
        <taxon>Novosphingobium</taxon>
    </lineage>
</organism>
<proteinExistence type="predicted"/>
<feature type="region of interest" description="Disordered" evidence="1">
    <location>
        <begin position="1"/>
        <end position="29"/>
    </location>
</feature>
<keyword evidence="3" id="KW-1185">Reference proteome</keyword>
<dbReference type="AlphaFoldDB" id="A0A7W7K8X6"/>
<dbReference type="Pfam" id="PF01161">
    <property type="entry name" value="PBP"/>
    <property type="match status" value="1"/>
</dbReference>
<evidence type="ECO:0000313" key="3">
    <source>
        <dbReference type="Proteomes" id="UP000555448"/>
    </source>
</evidence>
<dbReference type="EMBL" id="JACHLR010000005">
    <property type="protein sequence ID" value="MBB4858407.1"/>
    <property type="molecule type" value="Genomic_DNA"/>
</dbReference>
<sequence>MTHGRARSGLGSAIGWDGPRPPMGDRPHGHHLQVLALDRMLDLPLGATRDQLLTAAAGHVLAKGRDRRDVR</sequence>
<reference evidence="2 3" key="1">
    <citation type="submission" date="2020-08" db="EMBL/GenBank/DDBJ databases">
        <title>Functional genomics of gut bacteria from endangered species of beetles.</title>
        <authorList>
            <person name="Carlos-Shanley C."/>
        </authorList>
    </citation>
    <scope>NUCLEOTIDE SEQUENCE [LARGE SCALE GENOMIC DNA]</scope>
    <source>
        <strain evidence="2 3">S00245</strain>
    </source>
</reference>
<accession>A0A7W7K8X6</accession>
<comment type="caution">
    <text evidence="2">The sequence shown here is derived from an EMBL/GenBank/DDBJ whole genome shotgun (WGS) entry which is preliminary data.</text>
</comment>
<dbReference type="Gene3D" id="3.90.280.10">
    <property type="entry name" value="PEBP-like"/>
    <property type="match status" value="1"/>
</dbReference>
<dbReference type="InterPro" id="IPR036610">
    <property type="entry name" value="PEBP-like_sf"/>
</dbReference>